<dbReference type="GO" id="GO:0016787">
    <property type="term" value="F:hydrolase activity"/>
    <property type="evidence" value="ECO:0007669"/>
    <property type="project" value="UniProtKB-KW"/>
</dbReference>
<feature type="domain" description="Dienelactone hydrolase" evidence="2">
    <location>
        <begin position="37"/>
        <end position="257"/>
    </location>
</feature>
<dbReference type="EMBL" id="FTOR01000001">
    <property type="protein sequence ID" value="SIS81538.1"/>
    <property type="molecule type" value="Genomic_DNA"/>
</dbReference>
<protein>
    <submittedName>
        <fullName evidence="3">Dienelactone hydrolase</fullName>
    </submittedName>
</protein>
<name>A0A173MR83_9BACT</name>
<evidence type="ECO:0000313" key="4">
    <source>
        <dbReference type="Proteomes" id="UP000186917"/>
    </source>
</evidence>
<feature type="chain" id="PRO_5030023315" evidence="1">
    <location>
        <begin position="23"/>
        <end position="259"/>
    </location>
</feature>
<dbReference type="STRING" id="477680.SAMN05421788_1011381"/>
<proteinExistence type="predicted"/>
<dbReference type="RefSeq" id="WP_076376915.1">
    <property type="nucleotide sequence ID" value="NZ_AP017422.1"/>
</dbReference>
<dbReference type="PANTHER" id="PTHR22946">
    <property type="entry name" value="DIENELACTONE HYDROLASE DOMAIN-CONTAINING PROTEIN-RELATED"/>
    <property type="match status" value="1"/>
</dbReference>
<evidence type="ECO:0000256" key="1">
    <source>
        <dbReference type="SAM" id="SignalP"/>
    </source>
</evidence>
<dbReference type="InterPro" id="IPR050261">
    <property type="entry name" value="FrsA_esterase"/>
</dbReference>
<reference evidence="4" key="1">
    <citation type="submission" date="2017-01" db="EMBL/GenBank/DDBJ databases">
        <authorList>
            <person name="Varghese N."/>
            <person name="Submissions S."/>
        </authorList>
    </citation>
    <scope>NUCLEOTIDE SEQUENCE [LARGE SCALE GENOMIC DNA]</scope>
    <source>
        <strain evidence="4">DSM 21054</strain>
    </source>
</reference>
<dbReference type="OrthoDB" id="9787933at2"/>
<organism evidence="3 4">
    <name type="scientific">Filimonas lacunae</name>
    <dbReference type="NCBI Taxonomy" id="477680"/>
    <lineage>
        <taxon>Bacteria</taxon>
        <taxon>Pseudomonadati</taxon>
        <taxon>Bacteroidota</taxon>
        <taxon>Chitinophagia</taxon>
        <taxon>Chitinophagales</taxon>
        <taxon>Chitinophagaceae</taxon>
        <taxon>Filimonas</taxon>
    </lineage>
</organism>
<keyword evidence="4" id="KW-1185">Reference proteome</keyword>
<gene>
    <name evidence="3" type="ORF">SAMN05421788_1011381</name>
</gene>
<dbReference type="Gene3D" id="3.40.50.1820">
    <property type="entry name" value="alpha/beta hydrolase"/>
    <property type="match status" value="1"/>
</dbReference>
<dbReference type="PANTHER" id="PTHR22946:SF0">
    <property type="entry name" value="DIENELACTONE HYDROLASE DOMAIN-CONTAINING PROTEIN"/>
    <property type="match status" value="1"/>
</dbReference>
<dbReference type="Proteomes" id="UP000186917">
    <property type="component" value="Unassembled WGS sequence"/>
</dbReference>
<dbReference type="Pfam" id="PF01738">
    <property type="entry name" value="DLH"/>
    <property type="match status" value="1"/>
</dbReference>
<evidence type="ECO:0000313" key="3">
    <source>
        <dbReference type="EMBL" id="SIS81538.1"/>
    </source>
</evidence>
<sequence length="259" mass="28203">MKKIISILAVAIGLLRMQNVTAQGYDFSYQDNNTTLKGYYCKPKAKGVSKIPGVIILHAWTGITDHEKNTASILAQYGYHALAADIYGSKDQPANTKEAGAVSARYKKDYVTYQSRIRAAINALIKQGADADNIVIIGYCFGGTGALEAARGGLPVKGVVCVHGGLGKDSSRNNIPIKPAVLVLHGADDPHVSEKEIKSFQQEMRSSKADWQMIYFANAVHAFTDPAAGNDNSKGAAYNKQADERSWQYLLQFLKEVFQ</sequence>
<dbReference type="InterPro" id="IPR002925">
    <property type="entry name" value="Dienelactn_hydro"/>
</dbReference>
<feature type="signal peptide" evidence="1">
    <location>
        <begin position="1"/>
        <end position="22"/>
    </location>
</feature>
<keyword evidence="3" id="KW-0378">Hydrolase</keyword>
<accession>A0A173MR83</accession>
<dbReference type="AlphaFoldDB" id="A0A173MR83"/>
<dbReference type="InterPro" id="IPR029058">
    <property type="entry name" value="AB_hydrolase_fold"/>
</dbReference>
<dbReference type="SUPFAM" id="SSF53474">
    <property type="entry name" value="alpha/beta-Hydrolases"/>
    <property type="match status" value="1"/>
</dbReference>
<dbReference type="KEGG" id="fln:FLA_6002"/>
<evidence type="ECO:0000259" key="2">
    <source>
        <dbReference type="Pfam" id="PF01738"/>
    </source>
</evidence>
<keyword evidence="1" id="KW-0732">Signal</keyword>